<accession>A0A016WA29</accession>
<dbReference type="GO" id="GO:0071333">
    <property type="term" value="P:cellular response to glucose stimulus"/>
    <property type="evidence" value="ECO:0007669"/>
    <property type="project" value="TreeGrafter"/>
</dbReference>
<dbReference type="PANTHER" id="PTHR11561">
    <property type="entry name" value="PHOSPHOENOLPYRUVATE CARBOXYKINASE"/>
    <property type="match status" value="1"/>
</dbReference>
<dbReference type="InterPro" id="IPR013035">
    <property type="entry name" value="PEP_carboxykinase_C"/>
</dbReference>
<name>A0A016WA29_9BILA</name>
<feature type="domain" description="Phosphoenolpyruvate carboxykinase C-terminal P-loop" evidence="1">
    <location>
        <begin position="21"/>
        <end position="199"/>
    </location>
</feature>
<sequence>MVNSSRVSSRKESKDMEKVMKCVQVFESFSWEHGILVGALVKSEATAAAEHTGKQVMHDPMAMRPFMGYNFGRYLQHWINLGKAPHKVPKIFHVNWFRETKDHKFLWPGYGDNIRVLDWILKRVDGVEDIAEETPIGYIPKRGSVNLDGLPRVDWTELMSIPKQYWEEDVEESKHFIQSQVGPDLPKPIADQLEALEKRIKAL</sequence>
<dbReference type="SUPFAM" id="SSF53795">
    <property type="entry name" value="PEP carboxykinase-like"/>
    <property type="match status" value="1"/>
</dbReference>
<evidence type="ECO:0000259" key="1">
    <source>
        <dbReference type="Pfam" id="PF00821"/>
    </source>
</evidence>
<dbReference type="GO" id="GO:0030145">
    <property type="term" value="F:manganese ion binding"/>
    <property type="evidence" value="ECO:0007669"/>
    <property type="project" value="TreeGrafter"/>
</dbReference>
<dbReference type="Gene3D" id="3.90.228.20">
    <property type="match status" value="1"/>
</dbReference>
<organism evidence="2 3">
    <name type="scientific">Ancylostoma ceylanicum</name>
    <dbReference type="NCBI Taxonomy" id="53326"/>
    <lineage>
        <taxon>Eukaryota</taxon>
        <taxon>Metazoa</taxon>
        <taxon>Ecdysozoa</taxon>
        <taxon>Nematoda</taxon>
        <taxon>Chromadorea</taxon>
        <taxon>Rhabditida</taxon>
        <taxon>Rhabditina</taxon>
        <taxon>Rhabditomorpha</taxon>
        <taxon>Strongyloidea</taxon>
        <taxon>Ancylostomatidae</taxon>
        <taxon>Ancylostomatinae</taxon>
        <taxon>Ancylostoma</taxon>
    </lineage>
</organism>
<gene>
    <name evidence="2" type="primary">Acey_s0933.g3103</name>
    <name evidence="2" type="ORF">Y032_0933g3103</name>
</gene>
<dbReference type="GO" id="GO:0005525">
    <property type="term" value="F:GTP binding"/>
    <property type="evidence" value="ECO:0007669"/>
    <property type="project" value="InterPro"/>
</dbReference>
<dbReference type="EMBL" id="JARK01000533">
    <property type="protein sequence ID" value="EYC36112.1"/>
    <property type="molecule type" value="Genomic_DNA"/>
</dbReference>
<dbReference type="InterPro" id="IPR008209">
    <property type="entry name" value="PEP_carboxykinase_GTP"/>
</dbReference>
<dbReference type="GO" id="GO:0019543">
    <property type="term" value="P:propionate catabolic process"/>
    <property type="evidence" value="ECO:0007669"/>
    <property type="project" value="TreeGrafter"/>
</dbReference>
<dbReference type="GO" id="GO:0006107">
    <property type="term" value="P:oxaloacetate metabolic process"/>
    <property type="evidence" value="ECO:0007669"/>
    <property type="project" value="TreeGrafter"/>
</dbReference>
<dbReference type="GO" id="GO:0046327">
    <property type="term" value="P:glycerol biosynthetic process from pyruvate"/>
    <property type="evidence" value="ECO:0007669"/>
    <property type="project" value="TreeGrafter"/>
</dbReference>
<dbReference type="InterPro" id="IPR035077">
    <property type="entry name" value="PEP_carboxykinase_GTP_C"/>
</dbReference>
<comment type="caution">
    <text evidence="2">The sequence shown here is derived from an EMBL/GenBank/DDBJ whole genome shotgun (WGS) entry which is preliminary data.</text>
</comment>
<dbReference type="Pfam" id="PF00821">
    <property type="entry name" value="PEPCK_GTP"/>
    <property type="match status" value="1"/>
</dbReference>
<evidence type="ECO:0000313" key="2">
    <source>
        <dbReference type="EMBL" id="EYC36112.1"/>
    </source>
</evidence>
<dbReference type="PANTHER" id="PTHR11561:SF0">
    <property type="entry name" value="PHOSPHOENOLPYRUVATE CARBOXYKINASE [GTP]-RELATED"/>
    <property type="match status" value="1"/>
</dbReference>
<dbReference type="GO" id="GO:0004613">
    <property type="term" value="F:phosphoenolpyruvate carboxykinase (GTP) activity"/>
    <property type="evidence" value="ECO:0007669"/>
    <property type="project" value="TreeGrafter"/>
</dbReference>
<dbReference type="FunFam" id="3.90.228.20:FF:000005">
    <property type="entry name" value="Phosphoenolpyruvate carboxykinase [GTP], mitochondrial"/>
    <property type="match status" value="1"/>
</dbReference>
<dbReference type="GO" id="GO:0005829">
    <property type="term" value="C:cytosol"/>
    <property type="evidence" value="ECO:0007669"/>
    <property type="project" value="TreeGrafter"/>
</dbReference>
<keyword evidence="3" id="KW-1185">Reference proteome</keyword>
<dbReference type="OrthoDB" id="5841594at2759"/>
<reference evidence="3" key="1">
    <citation type="journal article" date="2015" name="Nat. Genet.">
        <title>The genome and transcriptome of the zoonotic hookworm Ancylostoma ceylanicum identify infection-specific gene families.</title>
        <authorList>
            <person name="Schwarz E.M."/>
            <person name="Hu Y."/>
            <person name="Antoshechkin I."/>
            <person name="Miller M.M."/>
            <person name="Sternberg P.W."/>
            <person name="Aroian R.V."/>
        </authorList>
    </citation>
    <scope>NUCLEOTIDE SEQUENCE</scope>
    <source>
        <strain evidence="3">HY135</strain>
    </source>
</reference>
<dbReference type="Proteomes" id="UP000024635">
    <property type="component" value="Unassembled WGS sequence"/>
</dbReference>
<protein>
    <recommendedName>
        <fullName evidence="1">Phosphoenolpyruvate carboxykinase C-terminal P-loop domain-containing protein</fullName>
    </recommendedName>
</protein>
<evidence type="ECO:0000313" key="3">
    <source>
        <dbReference type="Proteomes" id="UP000024635"/>
    </source>
</evidence>
<dbReference type="GO" id="GO:0006094">
    <property type="term" value="P:gluconeogenesis"/>
    <property type="evidence" value="ECO:0007669"/>
    <property type="project" value="InterPro"/>
</dbReference>
<dbReference type="GO" id="GO:0042594">
    <property type="term" value="P:response to starvation"/>
    <property type="evidence" value="ECO:0007669"/>
    <property type="project" value="TreeGrafter"/>
</dbReference>
<dbReference type="AlphaFoldDB" id="A0A016WA29"/>
<proteinExistence type="predicted"/>
<dbReference type="GO" id="GO:0033993">
    <property type="term" value="P:response to lipid"/>
    <property type="evidence" value="ECO:0007669"/>
    <property type="project" value="TreeGrafter"/>
</dbReference>